<keyword evidence="3" id="KW-1185">Reference proteome</keyword>
<name>A0A5D0NHW9_9ACTN</name>
<evidence type="ECO:0000313" key="3">
    <source>
        <dbReference type="Proteomes" id="UP000323380"/>
    </source>
</evidence>
<proteinExistence type="predicted"/>
<accession>A0A5D0NHW9</accession>
<dbReference type="RefSeq" id="WP_067896057.1">
    <property type="nucleotide sequence ID" value="NZ_VSFG01000005.1"/>
</dbReference>
<protein>
    <submittedName>
        <fullName evidence="2">Uncharacterized protein</fullName>
    </submittedName>
</protein>
<feature type="transmembrane region" description="Helical" evidence="1">
    <location>
        <begin position="32"/>
        <end position="56"/>
    </location>
</feature>
<gene>
    <name evidence="2" type="ORF">FXF69_23515</name>
</gene>
<keyword evidence="1" id="KW-1133">Transmembrane helix</keyword>
<dbReference type="AlphaFoldDB" id="A0A5D0NHW9"/>
<keyword evidence="1" id="KW-0472">Membrane</keyword>
<dbReference type="EMBL" id="VSFG01000005">
    <property type="protein sequence ID" value="TYB43939.1"/>
    <property type="molecule type" value="Genomic_DNA"/>
</dbReference>
<sequence>MSSVQILLLLLALSVALNIAFGTALTSRANGASVPAAVLAGGGAAATTLIIFFTALPAYR</sequence>
<comment type="caution">
    <text evidence="2">The sequence shown here is derived from an EMBL/GenBank/DDBJ whole genome shotgun (WGS) entry which is preliminary data.</text>
</comment>
<organism evidence="2 3">
    <name type="scientific">Actinomadura chibensis</name>
    <dbReference type="NCBI Taxonomy" id="392828"/>
    <lineage>
        <taxon>Bacteria</taxon>
        <taxon>Bacillati</taxon>
        <taxon>Actinomycetota</taxon>
        <taxon>Actinomycetes</taxon>
        <taxon>Streptosporangiales</taxon>
        <taxon>Thermomonosporaceae</taxon>
        <taxon>Actinomadura</taxon>
    </lineage>
</organism>
<evidence type="ECO:0000256" key="1">
    <source>
        <dbReference type="SAM" id="Phobius"/>
    </source>
</evidence>
<reference evidence="2 3" key="1">
    <citation type="submission" date="2019-08" db="EMBL/GenBank/DDBJ databases">
        <title>Actinomadura sp. nov. CYP1-5 isolated from mountain soil.</title>
        <authorList>
            <person name="Songsumanus A."/>
            <person name="Kuncharoen N."/>
            <person name="Kudo T."/>
            <person name="Yuki M."/>
            <person name="Igarashi Y."/>
            <person name="Tanasupawat S."/>
        </authorList>
    </citation>
    <scope>NUCLEOTIDE SEQUENCE [LARGE SCALE GENOMIC DNA]</scope>
    <source>
        <strain evidence="2 3">JCM 14158</strain>
    </source>
</reference>
<dbReference type="Proteomes" id="UP000323380">
    <property type="component" value="Unassembled WGS sequence"/>
</dbReference>
<keyword evidence="1" id="KW-0812">Transmembrane</keyword>
<evidence type="ECO:0000313" key="2">
    <source>
        <dbReference type="EMBL" id="TYB43939.1"/>
    </source>
</evidence>